<gene>
    <name evidence="10" type="ORF">UV02_C0035G0006</name>
</gene>
<feature type="transmembrane region" description="Helical" evidence="8">
    <location>
        <begin position="168"/>
        <end position="190"/>
    </location>
</feature>
<dbReference type="FunFam" id="1.20.81.30:FF:000001">
    <property type="entry name" value="Type II secretion system protein F"/>
    <property type="match status" value="1"/>
</dbReference>
<evidence type="ECO:0000313" key="11">
    <source>
        <dbReference type="Proteomes" id="UP000034516"/>
    </source>
</evidence>
<evidence type="ECO:0000259" key="9">
    <source>
        <dbReference type="Pfam" id="PF00482"/>
    </source>
</evidence>
<evidence type="ECO:0000256" key="1">
    <source>
        <dbReference type="ARBA" id="ARBA00004429"/>
    </source>
</evidence>
<proteinExistence type="inferred from homology"/>
<dbReference type="PANTHER" id="PTHR30012">
    <property type="entry name" value="GENERAL SECRETION PATHWAY PROTEIN"/>
    <property type="match status" value="1"/>
</dbReference>
<dbReference type="Proteomes" id="UP000034516">
    <property type="component" value="Unassembled WGS sequence"/>
</dbReference>
<protein>
    <submittedName>
        <fullName evidence="10">Type 4 fimbrial assembly protein pilC</fullName>
    </submittedName>
</protein>
<keyword evidence="7 8" id="KW-0472">Membrane</keyword>
<dbReference type="InterPro" id="IPR042094">
    <property type="entry name" value="T2SS_GspF_sf"/>
</dbReference>
<dbReference type="EMBL" id="LCCW01000035">
    <property type="protein sequence ID" value="KKS41005.1"/>
    <property type="molecule type" value="Genomic_DNA"/>
</dbReference>
<organism evidence="10 11">
    <name type="scientific">Candidatus Kuenenbacteria bacterium GW2011_GWA2_42_15</name>
    <dbReference type="NCBI Taxonomy" id="1618677"/>
    <lineage>
        <taxon>Bacteria</taxon>
        <taxon>Candidatus Kueneniibacteriota</taxon>
    </lineage>
</organism>
<feature type="transmembrane region" description="Helical" evidence="8">
    <location>
        <begin position="221"/>
        <end position="240"/>
    </location>
</feature>
<name>A0A0G0YWK1_9BACT</name>
<evidence type="ECO:0000256" key="7">
    <source>
        <dbReference type="ARBA" id="ARBA00023136"/>
    </source>
</evidence>
<reference evidence="10 11" key="1">
    <citation type="journal article" date="2015" name="Nature">
        <title>rRNA introns, odd ribosomes, and small enigmatic genomes across a large radiation of phyla.</title>
        <authorList>
            <person name="Brown C.T."/>
            <person name="Hug L.A."/>
            <person name="Thomas B.C."/>
            <person name="Sharon I."/>
            <person name="Castelle C.J."/>
            <person name="Singh A."/>
            <person name="Wilkins M.J."/>
            <person name="Williams K.H."/>
            <person name="Banfield J.F."/>
        </authorList>
    </citation>
    <scope>NUCLEOTIDE SEQUENCE [LARGE SCALE GENOMIC DNA]</scope>
</reference>
<evidence type="ECO:0000256" key="8">
    <source>
        <dbReference type="SAM" id="Phobius"/>
    </source>
</evidence>
<feature type="domain" description="Type II secretion system protein GspF" evidence="9">
    <location>
        <begin position="271"/>
        <end position="393"/>
    </location>
</feature>
<feature type="transmembrane region" description="Helical" evidence="8">
    <location>
        <begin position="375"/>
        <end position="395"/>
    </location>
</feature>
<dbReference type="InterPro" id="IPR003004">
    <property type="entry name" value="GspF/PilC"/>
</dbReference>
<dbReference type="InterPro" id="IPR018076">
    <property type="entry name" value="T2SS_GspF_dom"/>
</dbReference>
<dbReference type="PANTHER" id="PTHR30012:SF0">
    <property type="entry name" value="TYPE II SECRETION SYSTEM PROTEIN F-RELATED"/>
    <property type="match status" value="1"/>
</dbReference>
<keyword evidence="6 8" id="KW-1133">Transmembrane helix</keyword>
<evidence type="ECO:0000256" key="4">
    <source>
        <dbReference type="ARBA" id="ARBA00022519"/>
    </source>
</evidence>
<comment type="subcellular location">
    <subcellularLocation>
        <location evidence="1">Cell inner membrane</location>
        <topology evidence="1">Multi-pass membrane protein</topology>
    </subcellularLocation>
</comment>
<evidence type="ECO:0000256" key="6">
    <source>
        <dbReference type="ARBA" id="ARBA00022989"/>
    </source>
</evidence>
<keyword evidence="4" id="KW-0997">Cell inner membrane</keyword>
<comment type="caution">
    <text evidence="10">The sequence shown here is derived from an EMBL/GenBank/DDBJ whole genome shotgun (WGS) entry which is preliminary data.</text>
</comment>
<dbReference type="PRINTS" id="PR00812">
    <property type="entry name" value="BCTERIALGSPF"/>
</dbReference>
<keyword evidence="5 8" id="KW-0812">Transmembrane</keyword>
<sequence>MFFKYRGKDQTGRDVEGSIEAQSKSDAVTTLGEQGVAILFLEPERKKSALNINLPFLNAVKTKDLVLFSRQLAVMSTATLPIVQSLRILIEQTDNQHFKAVISEIADDVEGGERLSNALERHNKVFSPFFIAMIRSGETSGSLDKVLNYLADEQEKDYALMSKIKGAMIYPAFILAALGGVGIIMMVYVVPKITAILSETGGELPMATRLLIGTSSLLVNWWWALILFLIASFVGLKYLLRQKEPRRYWDYLKLKLPVFGSLFQRIYIVRFTRSMATLIEGGVPITASLNIVSDIVGNAFYKDLIDRTAKDVQDGNPIATLFLKTKEMPPMIAHMLSVGEKTGRIGDVLGRMTDFYSREIESLVANLISLIEPMIMVLMGVGVGIMVAAVITPMYNMSSGF</sequence>
<keyword evidence="3" id="KW-1003">Cell membrane</keyword>
<dbReference type="GO" id="GO:0005886">
    <property type="term" value="C:plasma membrane"/>
    <property type="evidence" value="ECO:0007669"/>
    <property type="project" value="UniProtKB-SubCell"/>
</dbReference>
<comment type="similarity">
    <text evidence="2">Belongs to the GSP F family.</text>
</comment>
<accession>A0A0G0YWK1</accession>
<dbReference type="Gene3D" id="1.20.81.30">
    <property type="entry name" value="Type II secretion system (T2SS), domain F"/>
    <property type="match status" value="2"/>
</dbReference>
<evidence type="ECO:0000256" key="5">
    <source>
        <dbReference type="ARBA" id="ARBA00022692"/>
    </source>
</evidence>
<dbReference type="Pfam" id="PF00482">
    <property type="entry name" value="T2SSF"/>
    <property type="match status" value="2"/>
</dbReference>
<evidence type="ECO:0000313" key="10">
    <source>
        <dbReference type="EMBL" id="KKS41005.1"/>
    </source>
</evidence>
<evidence type="ECO:0000256" key="2">
    <source>
        <dbReference type="ARBA" id="ARBA00005745"/>
    </source>
</evidence>
<dbReference type="AlphaFoldDB" id="A0A0G0YWK1"/>
<evidence type="ECO:0000256" key="3">
    <source>
        <dbReference type="ARBA" id="ARBA00022475"/>
    </source>
</evidence>
<feature type="domain" description="Type II secretion system protein GspF" evidence="9">
    <location>
        <begin position="68"/>
        <end position="191"/>
    </location>
</feature>